<evidence type="ECO:0000259" key="1">
    <source>
        <dbReference type="Pfam" id="PF24390"/>
    </source>
</evidence>
<dbReference type="RefSeq" id="WP_015955209.1">
    <property type="nucleotide sequence ID" value="NC_011729.1"/>
</dbReference>
<protein>
    <recommendedName>
        <fullName evidence="1">PRTase-CE domain-containing protein</fullName>
    </recommendedName>
</protein>
<dbReference type="AlphaFoldDB" id="B7KCR1"/>
<sequence>MVNDHSRNTLIESITNTIADYRLGEISPITPDHVDRWVCQFEIEDQLIILSELNSILKSYYISKPIAQYILTRALTSKKIFGANPAQIIPKLKFLQIQRKGNSQKSILSLADEITKSEYGISIDNCGQSPIGYVYLDDCLFSGNTAYHDLEAWLADAIPRTTLYLIFLAAHTNGLHYLQNKFNPEAEKKHISLIYKQWYLFNNRTYNKDKYDCLWARQITNDELVDRFISRVQERCQGQNFTPRIFRPDGTPEQETLFSSPEARDIVERAFLKAGAYIVSLPKKPKFEMRPMGYEYLESLGFGAMFITYRNIANNCPLALWWGDSSFPPNHPFSKWYPLFPRKVNESSSNFGNLDIVDF</sequence>
<dbReference type="STRING" id="65393.PCC7424_3212"/>
<feature type="domain" description="PRTase-CE" evidence="1">
    <location>
        <begin position="34"/>
        <end position="342"/>
    </location>
</feature>
<dbReference type="InterPro" id="IPR056920">
    <property type="entry name" value="PRTase-CE"/>
</dbReference>
<evidence type="ECO:0000313" key="3">
    <source>
        <dbReference type="Proteomes" id="UP000002384"/>
    </source>
</evidence>
<proteinExistence type="predicted"/>
<accession>B7KCR1</accession>
<reference evidence="3" key="1">
    <citation type="journal article" date="2011" name="MBio">
        <title>Novel metabolic attributes of the genus Cyanothece, comprising a group of unicellular nitrogen-fixing Cyanobacteria.</title>
        <authorList>
            <person name="Bandyopadhyay A."/>
            <person name="Elvitigala T."/>
            <person name="Welsh E."/>
            <person name="Stockel J."/>
            <person name="Liberton M."/>
            <person name="Min H."/>
            <person name="Sherman L.A."/>
            <person name="Pakrasi H.B."/>
        </authorList>
    </citation>
    <scope>NUCLEOTIDE SEQUENCE [LARGE SCALE GENOMIC DNA]</scope>
    <source>
        <strain evidence="3">PCC 7424</strain>
    </source>
</reference>
<organism evidence="2 3">
    <name type="scientific">Gloeothece citriformis (strain PCC 7424)</name>
    <name type="common">Cyanothece sp. (strain PCC 7424)</name>
    <dbReference type="NCBI Taxonomy" id="65393"/>
    <lineage>
        <taxon>Bacteria</taxon>
        <taxon>Bacillati</taxon>
        <taxon>Cyanobacteriota</taxon>
        <taxon>Cyanophyceae</taxon>
        <taxon>Oscillatoriophycideae</taxon>
        <taxon>Chroococcales</taxon>
        <taxon>Aphanothecaceae</taxon>
        <taxon>Gloeothece</taxon>
        <taxon>Gloeothece citriformis</taxon>
    </lineage>
</organism>
<dbReference type="KEGG" id="cyc:PCC7424_3212"/>
<dbReference type="EMBL" id="CP001291">
    <property type="protein sequence ID" value="ACK71612.1"/>
    <property type="molecule type" value="Genomic_DNA"/>
</dbReference>
<dbReference type="HOGENOM" id="CLU_065998_0_0_3"/>
<evidence type="ECO:0000313" key="2">
    <source>
        <dbReference type="EMBL" id="ACK71612.1"/>
    </source>
</evidence>
<gene>
    <name evidence="2" type="ordered locus">PCC7424_3212</name>
</gene>
<dbReference type="Pfam" id="PF24390">
    <property type="entry name" value="PRTase-CE"/>
    <property type="match status" value="1"/>
</dbReference>
<dbReference type="Proteomes" id="UP000002384">
    <property type="component" value="Chromosome"/>
</dbReference>
<dbReference type="eggNOG" id="ENOG5032TMP">
    <property type="taxonomic scope" value="Bacteria"/>
</dbReference>
<dbReference type="OrthoDB" id="7753492at2"/>
<name>B7KCR1_GLOC7</name>
<keyword evidence="3" id="KW-1185">Reference proteome</keyword>